<dbReference type="OrthoDB" id="2278856at2759"/>
<dbReference type="PANTHER" id="PTHR46599">
    <property type="entry name" value="PIGGYBAC TRANSPOSABLE ELEMENT-DERIVED PROTEIN 4"/>
    <property type="match status" value="1"/>
</dbReference>
<dbReference type="Pfam" id="PF13843">
    <property type="entry name" value="DDE_Tnp_1_7"/>
    <property type="match status" value="1"/>
</dbReference>
<dbReference type="InParanoid" id="A0A1C7N071"/>
<comment type="caution">
    <text evidence="2">The sequence shown here is derived from an EMBL/GenBank/DDBJ whole genome shotgun (WGS) entry which is preliminary data.</text>
</comment>
<evidence type="ECO:0000259" key="1">
    <source>
        <dbReference type="Pfam" id="PF13843"/>
    </source>
</evidence>
<dbReference type="STRING" id="101091.A0A1C7N071"/>
<dbReference type="EMBL" id="LUGH01000871">
    <property type="protein sequence ID" value="OBZ82421.1"/>
    <property type="molecule type" value="Genomic_DNA"/>
</dbReference>
<accession>A0A1C7N071</accession>
<proteinExistence type="predicted"/>
<evidence type="ECO:0000313" key="3">
    <source>
        <dbReference type="Proteomes" id="UP000093000"/>
    </source>
</evidence>
<sequence length="349" mass="39615">MPPHSTSKYCHPVILGLDNLTNILALVKAFVNRDKGKTIARPTVGMYDAVLDEAPGMGCIKYEGPATSSAPLVKAPVEVASVPKPAEGLLSEEEEEHEVVNTTGTDGWRRSEVFIDSRLSGGESFNREVTTISLKGALNVTPLDYFLFFLPLHHFSSIIGNINIHAARSATSWRKLTLNKYLMWIALLTVMTVIRHSDRKAYWRQGRRHFHFVINFSEYMSYQRFIDIMRMHTFEVPGLSRKLANSLYQICPTITSFNDHMVNCLVPGKCSVIDESMNPWLGVVPRKPHPIGQEFKTLTDHHTHCILRIDTVSDPRPKEYDDEPGMRKLTAAIKRLVKTLVRFWSHSDR</sequence>
<name>A0A1C7N071_9FUNG</name>
<protein>
    <recommendedName>
        <fullName evidence="1">PiggyBac transposable element-derived protein domain-containing protein</fullName>
    </recommendedName>
</protein>
<dbReference type="InterPro" id="IPR029526">
    <property type="entry name" value="PGBD"/>
</dbReference>
<evidence type="ECO:0000313" key="2">
    <source>
        <dbReference type="EMBL" id="OBZ82421.1"/>
    </source>
</evidence>
<dbReference type="AlphaFoldDB" id="A0A1C7N071"/>
<organism evidence="2 3">
    <name type="scientific">Choanephora cucurbitarum</name>
    <dbReference type="NCBI Taxonomy" id="101091"/>
    <lineage>
        <taxon>Eukaryota</taxon>
        <taxon>Fungi</taxon>
        <taxon>Fungi incertae sedis</taxon>
        <taxon>Mucoromycota</taxon>
        <taxon>Mucoromycotina</taxon>
        <taxon>Mucoromycetes</taxon>
        <taxon>Mucorales</taxon>
        <taxon>Mucorineae</taxon>
        <taxon>Choanephoraceae</taxon>
        <taxon>Choanephoroideae</taxon>
        <taxon>Choanephora</taxon>
    </lineage>
</organism>
<gene>
    <name evidence="2" type="ORF">A0J61_09529</name>
</gene>
<dbReference type="PANTHER" id="PTHR46599:SF3">
    <property type="entry name" value="PIGGYBAC TRANSPOSABLE ELEMENT-DERIVED PROTEIN 4"/>
    <property type="match status" value="1"/>
</dbReference>
<reference evidence="2 3" key="1">
    <citation type="submission" date="2016-03" db="EMBL/GenBank/DDBJ databases">
        <title>Choanephora cucurbitarum.</title>
        <authorList>
            <person name="Min B."/>
            <person name="Park H."/>
            <person name="Park J.-H."/>
            <person name="Shin H.-D."/>
            <person name="Choi I.-G."/>
        </authorList>
    </citation>
    <scope>NUCLEOTIDE SEQUENCE [LARGE SCALE GENOMIC DNA]</scope>
    <source>
        <strain evidence="2 3">KUS-F28377</strain>
    </source>
</reference>
<dbReference type="Proteomes" id="UP000093000">
    <property type="component" value="Unassembled WGS sequence"/>
</dbReference>
<feature type="domain" description="PiggyBac transposable element-derived protein" evidence="1">
    <location>
        <begin position="141"/>
        <end position="340"/>
    </location>
</feature>
<keyword evidence="3" id="KW-1185">Reference proteome</keyword>